<dbReference type="Pfam" id="PF20253">
    <property type="entry name" value="DUF6604"/>
    <property type="match status" value="1"/>
</dbReference>
<gene>
    <name evidence="3" type="ORF">B0T16DRAFT_395535</name>
</gene>
<dbReference type="EMBL" id="JAULSV010000007">
    <property type="protein sequence ID" value="KAK0639892.1"/>
    <property type="molecule type" value="Genomic_DNA"/>
</dbReference>
<proteinExistence type="predicted"/>
<feature type="compositionally biased region" description="Pro residues" evidence="1">
    <location>
        <begin position="43"/>
        <end position="54"/>
    </location>
</feature>
<keyword evidence="4" id="KW-1185">Reference proteome</keyword>
<dbReference type="PANTHER" id="PTHR38795">
    <property type="entry name" value="DUF6604 DOMAIN-CONTAINING PROTEIN"/>
    <property type="match status" value="1"/>
</dbReference>
<evidence type="ECO:0000259" key="2">
    <source>
        <dbReference type="Pfam" id="PF20253"/>
    </source>
</evidence>
<reference evidence="3" key="1">
    <citation type="submission" date="2023-06" db="EMBL/GenBank/DDBJ databases">
        <title>Genome-scale phylogeny and comparative genomics of the fungal order Sordariales.</title>
        <authorList>
            <consortium name="Lawrence Berkeley National Laboratory"/>
            <person name="Hensen N."/>
            <person name="Bonometti L."/>
            <person name="Westerberg I."/>
            <person name="Brannstrom I.O."/>
            <person name="Guillou S."/>
            <person name="Cros-Aarteil S."/>
            <person name="Calhoun S."/>
            <person name="Haridas S."/>
            <person name="Kuo A."/>
            <person name="Mondo S."/>
            <person name="Pangilinan J."/>
            <person name="Riley R."/>
            <person name="Labutti K."/>
            <person name="Andreopoulos B."/>
            <person name="Lipzen A."/>
            <person name="Chen C."/>
            <person name="Yanf M."/>
            <person name="Daum C."/>
            <person name="Ng V."/>
            <person name="Clum A."/>
            <person name="Steindorff A."/>
            <person name="Ohm R."/>
            <person name="Martin F."/>
            <person name="Silar P."/>
            <person name="Natvig D."/>
            <person name="Lalanne C."/>
            <person name="Gautier V."/>
            <person name="Ament-Velasquez S.L."/>
            <person name="Kruys A."/>
            <person name="Hutchinson M.I."/>
            <person name="Powell A.J."/>
            <person name="Barry K."/>
            <person name="Miller A.N."/>
            <person name="Grigoriev I.V."/>
            <person name="Debuchy R."/>
            <person name="Gladieux P."/>
            <person name="Thoren M.H."/>
            <person name="Johannesson H."/>
        </authorList>
    </citation>
    <scope>NUCLEOTIDE SEQUENCE</scope>
    <source>
        <strain evidence="3">SMH2532-1</strain>
    </source>
</reference>
<feature type="region of interest" description="Disordered" evidence="1">
    <location>
        <begin position="736"/>
        <end position="767"/>
    </location>
</feature>
<organism evidence="3 4">
    <name type="scientific">Cercophora newfieldiana</name>
    <dbReference type="NCBI Taxonomy" id="92897"/>
    <lineage>
        <taxon>Eukaryota</taxon>
        <taxon>Fungi</taxon>
        <taxon>Dikarya</taxon>
        <taxon>Ascomycota</taxon>
        <taxon>Pezizomycotina</taxon>
        <taxon>Sordariomycetes</taxon>
        <taxon>Sordariomycetidae</taxon>
        <taxon>Sordariales</taxon>
        <taxon>Lasiosphaeriaceae</taxon>
        <taxon>Cercophora</taxon>
    </lineage>
</organism>
<accession>A0AA40CIP1</accession>
<evidence type="ECO:0000313" key="3">
    <source>
        <dbReference type="EMBL" id="KAK0639892.1"/>
    </source>
</evidence>
<evidence type="ECO:0000313" key="4">
    <source>
        <dbReference type="Proteomes" id="UP001174936"/>
    </source>
</evidence>
<dbReference type="InterPro" id="IPR046539">
    <property type="entry name" value="DUF6604"/>
</dbReference>
<sequence length="788" mass="87140">MSFLRLGIAGQADIVKLSAETIPFDAPLFWQKAPTTSKTGAPSPSPAPEQPSPPSITSSNPFHILDVYDLPDLGLEDEASVDGTAAPSAPSEEPEKAQAAGFLDYYESEQTNTAAERFLAFIALGRDFNALREQVKSLWEAYAKREMSLSSLLMMMCAMRGMDRPKPTVDGSYPWDIKLYTMADFCMLNTLLFLNGWINVAGDAPVPGYNGSFGWYDKTVPYKSLSNQQQFEADRAHTLELFPEFDIVGHLAFKSDNFKLVPPVLDELSRGLHLLLNRRVGEDPKPSWVILAMTLHLDVVRLLGDEIDRPYREMTVYSNLVSTTIDQHFDYHTSPRPLRVPGLDEDADRMLKRLGKESQYWDEAGRVSTLSAVLKAAGGSITPTAFLKRHLLYCGLWVADMRVKLHHAGLAVNSAFGSILYAGHLYNALEAEGLIPNDEKWDDMELFFKSQGGRDTFFIGQAPSDATQYHKQICMVMGFSAGNFAPDTRNKGKLQETAEGPRTLKEQGQLSNLFKGQFSPGISSFDLGVDDVYNILYPRRAAAGKTKDGDQAAATPVHLVAALARSLEAEIPALMPDYFLGHRVCWTFFRAVKDAIENMLQWLGPKWITNEYQLPFAAGFIFRSLGGDAKLPPTRKLLGKAAEAYRKSLCPAESENNTEPRRVVTNKMEVLQATIRLRKVEADPVRDAPQQPGYLDQQAHQDVAGGARSGMRSGAPRGTFFSSDFEDALLAAGLDPAQTSQDMADADDLERASRCRPRRAHDEDVLPHEGHGGILICMISTQAAFSVR</sequence>
<dbReference type="AlphaFoldDB" id="A0AA40CIP1"/>
<name>A0AA40CIP1_9PEZI</name>
<feature type="domain" description="DUF6604" evidence="2">
    <location>
        <begin position="38"/>
        <end position="151"/>
    </location>
</feature>
<evidence type="ECO:0000256" key="1">
    <source>
        <dbReference type="SAM" id="MobiDB-lite"/>
    </source>
</evidence>
<comment type="caution">
    <text evidence="3">The sequence shown here is derived from an EMBL/GenBank/DDBJ whole genome shotgun (WGS) entry which is preliminary data.</text>
</comment>
<feature type="region of interest" description="Disordered" evidence="1">
    <location>
        <begin position="33"/>
        <end position="61"/>
    </location>
</feature>
<dbReference type="Proteomes" id="UP001174936">
    <property type="component" value="Unassembled WGS sequence"/>
</dbReference>
<protein>
    <recommendedName>
        <fullName evidence="2">DUF6604 domain-containing protein</fullName>
    </recommendedName>
</protein>
<dbReference type="PANTHER" id="PTHR38795:SF1">
    <property type="entry name" value="DUF6604 DOMAIN-CONTAINING PROTEIN"/>
    <property type="match status" value="1"/>
</dbReference>